<protein>
    <submittedName>
        <fullName evidence="2">Uncharacterized protein</fullName>
    </submittedName>
</protein>
<feature type="region of interest" description="Disordered" evidence="1">
    <location>
        <begin position="25"/>
        <end position="62"/>
    </location>
</feature>
<evidence type="ECO:0000256" key="1">
    <source>
        <dbReference type="SAM" id="MobiDB-lite"/>
    </source>
</evidence>
<name>A0A9Q3C9T1_9BASI</name>
<dbReference type="AlphaFoldDB" id="A0A9Q3C9T1"/>
<feature type="compositionally biased region" description="Polar residues" evidence="1">
    <location>
        <begin position="25"/>
        <end position="35"/>
    </location>
</feature>
<dbReference type="OrthoDB" id="1000646at2759"/>
<gene>
    <name evidence="2" type="ORF">O181_020826</name>
</gene>
<proteinExistence type="predicted"/>
<dbReference type="Proteomes" id="UP000765509">
    <property type="component" value="Unassembled WGS sequence"/>
</dbReference>
<reference evidence="2" key="1">
    <citation type="submission" date="2021-03" db="EMBL/GenBank/DDBJ databases">
        <title>Draft genome sequence of rust myrtle Austropuccinia psidii MF-1, a brazilian biotype.</title>
        <authorList>
            <person name="Quecine M.C."/>
            <person name="Pachon D.M.R."/>
            <person name="Bonatelli M.L."/>
            <person name="Correr F.H."/>
            <person name="Franceschini L.M."/>
            <person name="Leite T.F."/>
            <person name="Margarido G.R.A."/>
            <person name="Almeida C.A."/>
            <person name="Ferrarezi J.A."/>
            <person name="Labate C.A."/>
        </authorList>
    </citation>
    <scope>NUCLEOTIDE SEQUENCE</scope>
    <source>
        <strain evidence="2">MF-1</strain>
    </source>
</reference>
<evidence type="ECO:0000313" key="3">
    <source>
        <dbReference type="Proteomes" id="UP000765509"/>
    </source>
</evidence>
<dbReference type="EMBL" id="AVOT02006247">
    <property type="protein sequence ID" value="MBW0481111.1"/>
    <property type="molecule type" value="Genomic_DNA"/>
</dbReference>
<sequence>MVNPPQQQVATLPVLKSQTLSANISNTDQQVQNEPLRQVEDHYPSSMSQTQAVTPRPRGAKCQRHPPYCLMLADVITYNQALTNPEEGKALQSAMKLEYDSLMNHNTGKLVLYPSDGSKAIGGMWRLTRK</sequence>
<organism evidence="2 3">
    <name type="scientific">Austropuccinia psidii MF-1</name>
    <dbReference type="NCBI Taxonomy" id="1389203"/>
    <lineage>
        <taxon>Eukaryota</taxon>
        <taxon>Fungi</taxon>
        <taxon>Dikarya</taxon>
        <taxon>Basidiomycota</taxon>
        <taxon>Pucciniomycotina</taxon>
        <taxon>Pucciniomycetes</taxon>
        <taxon>Pucciniales</taxon>
        <taxon>Sphaerophragmiaceae</taxon>
        <taxon>Austropuccinia</taxon>
    </lineage>
</organism>
<evidence type="ECO:0000313" key="2">
    <source>
        <dbReference type="EMBL" id="MBW0481111.1"/>
    </source>
</evidence>
<keyword evidence="3" id="KW-1185">Reference proteome</keyword>
<accession>A0A9Q3C9T1</accession>
<comment type="caution">
    <text evidence="2">The sequence shown here is derived from an EMBL/GenBank/DDBJ whole genome shotgun (WGS) entry which is preliminary data.</text>
</comment>